<dbReference type="EMBL" id="SOZI01000030">
    <property type="protein sequence ID" value="TNY22123.1"/>
    <property type="molecule type" value="Genomic_DNA"/>
</dbReference>
<dbReference type="CDD" id="cd12872">
    <property type="entry name" value="SPRY_Ash2"/>
    <property type="match status" value="1"/>
</dbReference>
<dbReference type="Gene3D" id="2.60.120.920">
    <property type="match status" value="1"/>
</dbReference>
<accession>A0A5C5FZ59</accession>
<evidence type="ECO:0000313" key="7">
    <source>
        <dbReference type="Proteomes" id="UP000311382"/>
    </source>
</evidence>
<feature type="region of interest" description="Disordered" evidence="4">
    <location>
        <begin position="431"/>
        <end position="461"/>
    </location>
</feature>
<keyword evidence="7" id="KW-1185">Reference proteome</keyword>
<dbReference type="Pfam" id="PF00622">
    <property type="entry name" value="SPRY"/>
    <property type="match status" value="1"/>
</dbReference>
<comment type="caution">
    <text evidence="6">The sequence shown here is derived from an EMBL/GenBank/DDBJ whole genome shotgun (WGS) entry which is preliminary data.</text>
</comment>
<evidence type="ECO:0000259" key="5">
    <source>
        <dbReference type="PROSITE" id="PS50188"/>
    </source>
</evidence>
<evidence type="ECO:0000256" key="2">
    <source>
        <dbReference type="ARBA" id="ARBA00023242"/>
    </source>
</evidence>
<feature type="compositionally biased region" description="Gly residues" evidence="4">
    <location>
        <begin position="596"/>
        <end position="606"/>
    </location>
</feature>
<dbReference type="InterPro" id="IPR003877">
    <property type="entry name" value="SPRY_dom"/>
</dbReference>
<sequence length="613" mass="64182">MTLEYPGTVNPALLASSTHLASPLIDHGAASPTTLTQDRDESEEPRRRPLKRRLSPSAPTPPSRSPAPQPADPTDISNPPVLIPHTLSLPDSAFDFYATRSHPFNKLGFRYTPCGPSPGTPLPVPPQRSIESYPPGVRWSWEDRSPFTLLTEDARTLTTDKGWRAARSVVGVREGAWYWEVKVERGGGDGGRDKGGEGEGSWVRVGVGRRESPLNAPVGIDGYSYGFRDKTGDSVTLAQPQPYGAPYGTSHTIGVYISLPARPPAPPVDKRDPARIVRKRIPIRYKGQLYFEQLEHAPSKEMDELLVDPALKAFKDRQAEEKRRKAKAAAPGTRAPPAAADDGPPLRPLPRLEGSKVAFFVDGVCQGVAFEDLYDFVPLRRDKPPPGTSRKKDSRALMENHHDDGALGYFPMVSVFGGGIATLNPGPDFAFPPPADMDAALAASPHPPKPPTKRSPADAGQQCRPLCERYAEAMAEQAYLDDLDEQAAVRLFLETQRAAAAAAASAASAAAAAAAVAPPAGMDGTGASTPSSTGADGPSKKAKTAAAAAAAAEAAAAAASAAASGKLATLGVVQASGTAAVSMSGESPLGSPRPGGTFGGGEGVGPAGEVKME</sequence>
<dbReference type="GO" id="GO:0048188">
    <property type="term" value="C:Set1C/COMPASS complex"/>
    <property type="evidence" value="ECO:0007669"/>
    <property type="project" value="InterPro"/>
</dbReference>
<dbReference type="PANTHER" id="PTHR10598:SF0">
    <property type="entry name" value="SET1_ASH2 HISTONE METHYLTRANSFERASE COMPLEX SUBUNIT ASH2"/>
    <property type="match status" value="1"/>
</dbReference>
<reference evidence="6 7" key="1">
    <citation type="submission" date="2019-03" db="EMBL/GenBank/DDBJ databases">
        <title>Rhodosporidium diobovatum UCD-FST 08-225 genome sequencing, assembly, and annotation.</title>
        <authorList>
            <person name="Fakankun I.U."/>
            <person name="Fristensky B."/>
            <person name="Levin D.B."/>
        </authorList>
    </citation>
    <scope>NUCLEOTIDE SEQUENCE [LARGE SCALE GENOMIC DNA]</scope>
    <source>
        <strain evidence="6 7">UCD-FST 08-225</strain>
    </source>
</reference>
<protein>
    <submittedName>
        <fullName evidence="6">Set1 complex component ash2</fullName>
    </submittedName>
</protein>
<feature type="region of interest" description="Disordered" evidence="4">
    <location>
        <begin position="581"/>
        <end position="613"/>
    </location>
</feature>
<feature type="region of interest" description="Disordered" evidence="4">
    <location>
        <begin position="24"/>
        <end position="84"/>
    </location>
</feature>
<dbReference type="Proteomes" id="UP000311382">
    <property type="component" value="Unassembled WGS sequence"/>
</dbReference>
<name>A0A5C5FZ59_9BASI</name>
<evidence type="ECO:0000313" key="6">
    <source>
        <dbReference type="EMBL" id="TNY22123.1"/>
    </source>
</evidence>
<dbReference type="STRING" id="5288.A0A5C5FZ59"/>
<evidence type="ECO:0000256" key="1">
    <source>
        <dbReference type="ARBA" id="ARBA00004123"/>
    </source>
</evidence>
<dbReference type="GO" id="GO:0000976">
    <property type="term" value="F:transcription cis-regulatory region binding"/>
    <property type="evidence" value="ECO:0007669"/>
    <property type="project" value="TreeGrafter"/>
</dbReference>
<keyword evidence="2" id="KW-0539">Nucleus</keyword>
<dbReference type="InterPro" id="IPR043136">
    <property type="entry name" value="B30.2/SPRY_sf"/>
</dbReference>
<comment type="subcellular location">
    <subcellularLocation>
        <location evidence="1">Nucleus</location>
    </subcellularLocation>
</comment>
<organism evidence="6 7">
    <name type="scientific">Rhodotorula diobovata</name>
    <dbReference type="NCBI Taxonomy" id="5288"/>
    <lineage>
        <taxon>Eukaryota</taxon>
        <taxon>Fungi</taxon>
        <taxon>Dikarya</taxon>
        <taxon>Basidiomycota</taxon>
        <taxon>Pucciniomycotina</taxon>
        <taxon>Microbotryomycetes</taxon>
        <taxon>Sporidiobolales</taxon>
        <taxon>Sporidiobolaceae</taxon>
        <taxon>Rhodotorula</taxon>
    </lineage>
</organism>
<feature type="domain" description="B30.2/SPRY" evidence="5">
    <location>
        <begin position="117"/>
        <end position="312"/>
    </location>
</feature>
<dbReference type="OrthoDB" id="10266026at2759"/>
<proteinExistence type="inferred from homology"/>
<dbReference type="SMART" id="SM00449">
    <property type="entry name" value="SPRY"/>
    <property type="match status" value="1"/>
</dbReference>
<evidence type="ECO:0000256" key="4">
    <source>
        <dbReference type="SAM" id="MobiDB-lite"/>
    </source>
</evidence>
<gene>
    <name evidence="6" type="ORF">DMC30DRAFT_393030</name>
</gene>
<dbReference type="PROSITE" id="PS50188">
    <property type="entry name" value="B302_SPRY"/>
    <property type="match status" value="1"/>
</dbReference>
<dbReference type="SUPFAM" id="SSF49899">
    <property type="entry name" value="Concanavalin A-like lectins/glucanases"/>
    <property type="match status" value="1"/>
</dbReference>
<feature type="region of interest" description="Disordered" evidence="4">
    <location>
        <begin position="518"/>
        <end position="540"/>
    </location>
</feature>
<dbReference type="AlphaFoldDB" id="A0A5C5FZ59"/>
<evidence type="ECO:0000256" key="3">
    <source>
        <dbReference type="ARBA" id="ARBA00038149"/>
    </source>
</evidence>
<feature type="compositionally biased region" description="Low complexity" evidence="4">
    <location>
        <begin position="328"/>
        <end position="343"/>
    </location>
</feature>
<feature type="region of interest" description="Disordered" evidence="4">
    <location>
        <begin position="317"/>
        <end position="348"/>
    </location>
</feature>
<dbReference type="InterPro" id="IPR001870">
    <property type="entry name" value="B30.2/SPRY"/>
</dbReference>
<dbReference type="InterPro" id="IPR037353">
    <property type="entry name" value="ASH2"/>
</dbReference>
<comment type="similarity">
    <text evidence="3">Belongs to the cclA family.</text>
</comment>
<feature type="compositionally biased region" description="Pro residues" evidence="4">
    <location>
        <begin position="58"/>
        <end position="71"/>
    </location>
</feature>
<dbReference type="PANTHER" id="PTHR10598">
    <property type="entry name" value="SET1/ASH2 HISTONE METHYLTRANSFERASE COMPLEX SUBUNIT ASH2"/>
    <property type="match status" value="1"/>
</dbReference>
<dbReference type="InterPro" id="IPR013320">
    <property type="entry name" value="ConA-like_dom_sf"/>
</dbReference>